<keyword evidence="2" id="KW-1185">Reference proteome</keyword>
<dbReference type="Proteomes" id="UP000724584">
    <property type="component" value="Unassembled WGS sequence"/>
</dbReference>
<organism evidence="1 2">
    <name type="scientific">Chaetomium tenue</name>
    <dbReference type="NCBI Taxonomy" id="1854479"/>
    <lineage>
        <taxon>Eukaryota</taxon>
        <taxon>Fungi</taxon>
        <taxon>Dikarya</taxon>
        <taxon>Ascomycota</taxon>
        <taxon>Pezizomycotina</taxon>
        <taxon>Sordariomycetes</taxon>
        <taxon>Sordariomycetidae</taxon>
        <taxon>Sordariales</taxon>
        <taxon>Chaetomiaceae</taxon>
        <taxon>Chaetomium</taxon>
    </lineage>
</organism>
<accession>A0ACB7PQC5</accession>
<protein>
    <submittedName>
        <fullName evidence="1">Uncharacterized protein</fullName>
    </submittedName>
</protein>
<name>A0ACB7PQC5_9PEZI</name>
<proteinExistence type="predicted"/>
<evidence type="ECO:0000313" key="1">
    <source>
        <dbReference type="EMBL" id="KAH6651412.1"/>
    </source>
</evidence>
<sequence>MASLGSSLSGKVAIITGASKGIGKASALALARLGATVVINYSSDEKAANQTLAEVQSLNSGEARLIRADVSTIDGVQSLIRQTVDAYSKVDILVPNAGLLMMKDLEHTTEADFDRTFALNVKGPYFLAQAAAPHMAPGSHIIFLSTTLCTASTVMPGYLLYNSTKGAIEQMTRVMNKDLGRKGIFVNAVAPGPTGTELFYHGKSEELLKTIASWNPQGRIGEPEEVAEVIAFLATSSWVSGQVVRVNGGMA</sequence>
<reference evidence="1 2" key="1">
    <citation type="journal article" date="2021" name="Nat. Commun.">
        <title>Genetic determinants of endophytism in the Arabidopsis root mycobiome.</title>
        <authorList>
            <person name="Mesny F."/>
            <person name="Miyauchi S."/>
            <person name="Thiergart T."/>
            <person name="Pickel B."/>
            <person name="Atanasova L."/>
            <person name="Karlsson M."/>
            <person name="Huettel B."/>
            <person name="Barry K.W."/>
            <person name="Haridas S."/>
            <person name="Chen C."/>
            <person name="Bauer D."/>
            <person name="Andreopoulos W."/>
            <person name="Pangilinan J."/>
            <person name="LaButti K."/>
            <person name="Riley R."/>
            <person name="Lipzen A."/>
            <person name="Clum A."/>
            <person name="Drula E."/>
            <person name="Henrissat B."/>
            <person name="Kohler A."/>
            <person name="Grigoriev I.V."/>
            <person name="Martin F.M."/>
            <person name="Hacquard S."/>
        </authorList>
    </citation>
    <scope>NUCLEOTIDE SEQUENCE [LARGE SCALE GENOMIC DNA]</scope>
    <source>
        <strain evidence="1 2">MPI-SDFR-AT-0079</strain>
    </source>
</reference>
<comment type="caution">
    <text evidence="1">The sequence shown here is derived from an EMBL/GenBank/DDBJ whole genome shotgun (WGS) entry which is preliminary data.</text>
</comment>
<dbReference type="EMBL" id="JAGIZQ010000001">
    <property type="protein sequence ID" value="KAH6651412.1"/>
    <property type="molecule type" value="Genomic_DNA"/>
</dbReference>
<gene>
    <name evidence="1" type="ORF">F5144DRAFT_85247</name>
</gene>
<evidence type="ECO:0000313" key="2">
    <source>
        <dbReference type="Proteomes" id="UP000724584"/>
    </source>
</evidence>